<dbReference type="Pfam" id="PF05045">
    <property type="entry name" value="RgpF"/>
    <property type="match status" value="1"/>
</dbReference>
<dbReference type="RefSeq" id="WP_100790795.1">
    <property type="nucleotide sequence ID" value="NZ_NPDQ01000004.1"/>
</dbReference>
<evidence type="ECO:0000313" key="1">
    <source>
        <dbReference type="EMBL" id="TGK91978.1"/>
    </source>
</evidence>
<protein>
    <submittedName>
        <fullName evidence="1">Uncharacterized protein</fullName>
    </submittedName>
</protein>
<keyword evidence="2" id="KW-1185">Reference proteome</keyword>
<organism evidence="1 2">
    <name type="scientific">Leptospira brenneri</name>
    <dbReference type="NCBI Taxonomy" id="2023182"/>
    <lineage>
        <taxon>Bacteria</taxon>
        <taxon>Pseudomonadati</taxon>
        <taxon>Spirochaetota</taxon>
        <taxon>Spirochaetia</taxon>
        <taxon>Leptospirales</taxon>
        <taxon>Leptospiraceae</taxon>
        <taxon>Leptospira</taxon>
    </lineage>
</organism>
<reference evidence="1" key="1">
    <citation type="journal article" date="2019" name="PLoS Negl. Trop. Dis.">
        <title>Revisiting the worldwide diversity of Leptospira species in the environment.</title>
        <authorList>
            <person name="Vincent A.T."/>
            <person name="Schiettekatte O."/>
            <person name="Bourhy P."/>
            <person name="Veyrier F.J."/>
            <person name="Picardeau M."/>
        </authorList>
    </citation>
    <scope>NUCLEOTIDE SEQUENCE [LARGE SCALE GENOMIC DNA]</scope>
    <source>
        <strain evidence="1">201800277</strain>
    </source>
</reference>
<gene>
    <name evidence="1" type="ORF">EHQ30_17505</name>
</gene>
<comment type="caution">
    <text evidence="1">The sequence shown here is derived from an EMBL/GenBank/DDBJ whole genome shotgun (WGS) entry which is preliminary data.</text>
</comment>
<sequence>MIKLEKKKTKILFKEFLLKIIFRIHRFNLFKTLFLQENPEIFINENFHEKQNERLVLFSTFNIKGKVTKNLKFYLKNLYELGSDIVLVDTSPISLPQEIESIKPYIKHYIWRQNIGYDFGSWKVGLQETKGWEEYNQIVVTNDSIYGPIHSLRPIFEKFQTTDFDVWGLTDSYEFEHHIMSYFLVFESSVVRSESFKRFWDSLCYYPTRFKKLLILAYEVGGTKYWVSNGFKVGSYIEYKNLNPNINPSYYINPTHIYWDKIIKNYAFPFLKRDLVKELITKDLTNELEVLLETNQYYRLENIDLISKS</sequence>
<dbReference type="InterPro" id="IPR007739">
    <property type="entry name" value="RgpF"/>
</dbReference>
<dbReference type="OrthoDB" id="9815339at2"/>
<proteinExistence type="predicted"/>
<accession>A0A2M9Y1N0</accession>
<evidence type="ECO:0000313" key="2">
    <source>
        <dbReference type="Proteomes" id="UP000297891"/>
    </source>
</evidence>
<dbReference type="AlphaFoldDB" id="A0A2M9Y1N0"/>
<name>A0A2M9Y1N0_9LEPT</name>
<dbReference type="EMBL" id="RQFP01000014">
    <property type="protein sequence ID" value="TGK91978.1"/>
    <property type="molecule type" value="Genomic_DNA"/>
</dbReference>
<dbReference type="Proteomes" id="UP000297891">
    <property type="component" value="Unassembled WGS sequence"/>
</dbReference>